<dbReference type="EMBL" id="JADHQD010000002">
    <property type="protein sequence ID" value="MBL6817884.1"/>
    <property type="molecule type" value="Genomic_DNA"/>
</dbReference>
<dbReference type="Pfam" id="PF01722">
    <property type="entry name" value="BolA"/>
    <property type="match status" value="1"/>
</dbReference>
<sequence length="72" mass="8103">MDKEIIKIIIKNEIPDAVLTFDGDSCNFKLIVESSAFKDKSIIQQHKMVLTPLKNQFESGALHSLSVETRAK</sequence>
<dbReference type="PIRSF" id="PIRSF003113">
    <property type="entry name" value="BolA"/>
    <property type="match status" value="1"/>
</dbReference>
<evidence type="ECO:0000313" key="2">
    <source>
        <dbReference type="EMBL" id="MBL6817884.1"/>
    </source>
</evidence>
<dbReference type="AlphaFoldDB" id="A0A937LJH2"/>
<name>A0A937LJH2_9GAMM</name>
<dbReference type="InterPro" id="IPR002634">
    <property type="entry name" value="BolA"/>
</dbReference>
<proteinExistence type="inferred from homology"/>
<organism evidence="2 3">
    <name type="scientific">SAR86 cluster bacterium</name>
    <dbReference type="NCBI Taxonomy" id="2030880"/>
    <lineage>
        <taxon>Bacteria</taxon>
        <taxon>Pseudomonadati</taxon>
        <taxon>Pseudomonadota</taxon>
        <taxon>Gammaproteobacteria</taxon>
        <taxon>SAR86 cluster</taxon>
    </lineage>
</organism>
<evidence type="ECO:0000256" key="1">
    <source>
        <dbReference type="RuleBase" id="RU003860"/>
    </source>
</evidence>
<accession>A0A937LJH2</accession>
<gene>
    <name evidence="2" type="ORF">ISQ64_00595</name>
</gene>
<dbReference type="Proteomes" id="UP000711391">
    <property type="component" value="Unassembled WGS sequence"/>
</dbReference>
<comment type="caution">
    <text evidence="2">The sequence shown here is derived from an EMBL/GenBank/DDBJ whole genome shotgun (WGS) entry which is preliminary data.</text>
</comment>
<protein>
    <submittedName>
        <fullName evidence="2">BolA/IbaG family iron-sulfur metabolism protein</fullName>
    </submittedName>
</protein>
<dbReference type="InterPro" id="IPR036065">
    <property type="entry name" value="BolA-like_sf"/>
</dbReference>
<evidence type="ECO:0000313" key="3">
    <source>
        <dbReference type="Proteomes" id="UP000711391"/>
    </source>
</evidence>
<reference evidence="2" key="1">
    <citation type="submission" date="2020-10" db="EMBL/GenBank/DDBJ databases">
        <title>Microbiome of the Black Sea water column analyzed by genome centric metagenomics.</title>
        <authorList>
            <person name="Cabello-Yeves P.J."/>
            <person name="Callieri C."/>
            <person name="Picazo A."/>
            <person name="Mehrshad M."/>
            <person name="Haro-Moreno J.M."/>
            <person name="Roda-Garcia J."/>
            <person name="Dzembekova N."/>
            <person name="Slabakova V."/>
            <person name="Slabakova N."/>
            <person name="Moncheva S."/>
            <person name="Rodriguez-Valera F."/>
        </authorList>
    </citation>
    <scope>NUCLEOTIDE SEQUENCE</scope>
    <source>
        <strain evidence="2">BS307-5m-G50</strain>
    </source>
</reference>
<dbReference type="SUPFAM" id="SSF82657">
    <property type="entry name" value="BolA-like"/>
    <property type="match status" value="1"/>
</dbReference>
<comment type="similarity">
    <text evidence="1">Belongs to the BolA/IbaG family.</text>
</comment>
<dbReference type="Gene3D" id="3.30.300.90">
    <property type="entry name" value="BolA-like"/>
    <property type="match status" value="1"/>
</dbReference>